<dbReference type="EMBL" id="AVOT02053956">
    <property type="protein sequence ID" value="MBW0548709.1"/>
    <property type="molecule type" value="Genomic_DNA"/>
</dbReference>
<keyword evidence="7" id="KW-1185">Reference proteome</keyword>
<protein>
    <recommendedName>
        <fullName evidence="5">RRM domain-containing protein</fullName>
    </recommendedName>
</protein>
<dbReference type="GO" id="GO:0003723">
    <property type="term" value="F:RNA binding"/>
    <property type="evidence" value="ECO:0007669"/>
    <property type="project" value="UniProtKB-UniRule"/>
</dbReference>
<evidence type="ECO:0000256" key="3">
    <source>
        <dbReference type="PROSITE-ProRule" id="PRU00176"/>
    </source>
</evidence>
<dbReference type="Proteomes" id="UP000765509">
    <property type="component" value="Unassembled WGS sequence"/>
</dbReference>
<feature type="domain" description="RRM" evidence="5">
    <location>
        <begin position="305"/>
        <end position="385"/>
    </location>
</feature>
<proteinExistence type="predicted"/>
<dbReference type="PROSITE" id="PS50102">
    <property type="entry name" value="RRM"/>
    <property type="match status" value="2"/>
</dbReference>
<accession>A0A9Q3IRP1</accession>
<dbReference type="SUPFAM" id="SSF63570">
    <property type="entry name" value="PABC (PABP) domain"/>
    <property type="match status" value="1"/>
</dbReference>
<feature type="compositionally biased region" description="Polar residues" evidence="4">
    <location>
        <begin position="588"/>
        <end position="635"/>
    </location>
</feature>
<dbReference type="InterPro" id="IPR000504">
    <property type="entry name" value="RRM_dom"/>
</dbReference>
<dbReference type="Gene3D" id="1.10.1900.10">
    <property type="entry name" value="c-terminal domain of poly(a) binding protein"/>
    <property type="match status" value="1"/>
</dbReference>
<dbReference type="Gene3D" id="3.30.70.330">
    <property type="match status" value="3"/>
</dbReference>
<feature type="compositionally biased region" description="Low complexity" evidence="4">
    <location>
        <begin position="287"/>
        <end position="298"/>
    </location>
</feature>
<gene>
    <name evidence="6" type="ORF">O181_088424</name>
</gene>
<sequence length="761" mass="83823">MSNSILSTSTSTSNPSIFLKEPKLFITSINAAVQDEDIITALQDCLRARLNINRDLSKWTETHGYVEFEKIENAEKAYATLHNFKFNQYNCSLKLSHSPDPSADPKPNARLRLIKFLPSTITSSKLFNLFRPFGPIFKISLNYNFTSNGLPFFSGTAIIEFYNEHQAALAQSEMHCSEIQGQTIVVEEYDDKRDKSGKAMATFNSSHASNWAQATPFVPNSIINSKLIHPSQTSDQNPQVSKWANSQIHHQDGYIQNLNSSPISPGPPPSSSIHSNFTSPNTPQTVPNFNSDPFSPSPQKQIDPCNLFIKSLGPDVDSGDLFHAFKQFGTIVSARVMKNEITGISKQFGFVSFTTEEATSKALKAMDGTTIGKSSNRIVVRLHELKKFKEGRTKIISVSSPLGSQADSTNDQPSFGVNLLSSGSPILSRSGSIDARLESHRLDSNSLPRPIQTQLTSGPIEAIAVSDGSPTRSQLSLQAQPVSPARAACVSPTPSLAPLSEREKMLTAVLKLNDHSIGQRLDELIELLMSLPTKEKKMCLFNPQILATKVCEAKEIIETPDEVHGITSNQTTQLTQLSSTNATLTQKIEPSQSSSTPIPPETSLSVTSNQKSLPASSVISNVGSETNHSSSIPSKSTREHINDNQTYQFLTVEELAKLTSKEIVEICFNKPNLVKKEILPEKIDLGIKEETDEWINKLSNLTLHQQKQKVGEKVFKTLRGFGFKGCPKITVELLDTEDLRSLSHLMNLFPEVLRAKVSMKL</sequence>
<keyword evidence="1" id="KW-0677">Repeat</keyword>
<dbReference type="InterPro" id="IPR012677">
    <property type="entry name" value="Nucleotide-bd_a/b_plait_sf"/>
</dbReference>
<evidence type="ECO:0000256" key="1">
    <source>
        <dbReference type="ARBA" id="ARBA00022737"/>
    </source>
</evidence>
<comment type="caution">
    <text evidence="6">The sequence shown here is derived from an EMBL/GenBank/DDBJ whole genome shotgun (WGS) entry which is preliminary data.</text>
</comment>
<reference evidence="6" key="1">
    <citation type="submission" date="2021-03" db="EMBL/GenBank/DDBJ databases">
        <title>Draft genome sequence of rust myrtle Austropuccinia psidii MF-1, a brazilian biotype.</title>
        <authorList>
            <person name="Quecine M.C."/>
            <person name="Pachon D.M.R."/>
            <person name="Bonatelli M.L."/>
            <person name="Correr F.H."/>
            <person name="Franceschini L.M."/>
            <person name="Leite T.F."/>
            <person name="Margarido G.R.A."/>
            <person name="Almeida C.A."/>
            <person name="Ferrarezi J.A."/>
            <person name="Labate C.A."/>
        </authorList>
    </citation>
    <scope>NUCLEOTIDE SEQUENCE</scope>
    <source>
        <strain evidence="6">MF-1</strain>
    </source>
</reference>
<evidence type="ECO:0000313" key="6">
    <source>
        <dbReference type="EMBL" id="MBW0548709.1"/>
    </source>
</evidence>
<dbReference type="SMART" id="SM00360">
    <property type="entry name" value="RRM"/>
    <property type="match status" value="3"/>
</dbReference>
<dbReference type="AlphaFoldDB" id="A0A9Q3IRP1"/>
<feature type="region of interest" description="Disordered" evidence="4">
    <location>
        <begin position="255"/>
        <end position="300"/>
    </location>
</feature>
<dbReference type="InterPro" id="IPR035979">
    <property type="entry name" value="RBD_domain_sf"/>
</dbReference>
<evidence type="ECO:0000256" key="4">
    <source>
        <dbReference type="SAM" id="MobiDB-lite"/>
    </source>
</evidence>
<organism evidence="6 7">
    <name type="scientific">Austropuccinia psidii MF-1</name>
    <dbReference type="NCBI Taxonomy" id="1389203"/>
    <lineage>
        <taxon>Eukaryota</taxon>
        <taxon>Fungi</taxon>
        <taxon>Dikarya</taxon>
        <taxon>Basidiomycota</taxon>
        <taxon>Pucciniomycotina</taxon>
        <taxon>Pucciniomycetes</taxon>
        <taxon>Pucciniales</taxon>
        <taxon>Sphaerophragmiaceae</taxon>
        <taxon>Austropuccinia</taxon>
    </lineage>
</organism>
<evidence type="ECO:0000256" key="2">
    <source>
        <dbReference type="ARBA" id="ARBA00022884"/>
    </source>
</evidence>
<dbReference type="InterPro" id="IPR036053">
    <property type="entry name" value="PABP-dom"/>
</dbReference>
<feature type="compositionally biased region" description="Polar residues" evidence="4">
    <location>
        <begin position="276"/>
        <end position="286"/>
    </location>
</feature>
<dbReference type="CDD" id="cd00590">
    <property type="entry name" value="RRM_SF"/>
    <property type="match status" value="2"/>
</dbReference>
<evidence type="ECO:0000313" key="7">
    <source>
        <dbReference type="Proteomes" id="UP000765509"/>
    </source>
</evidence>
<name>A0A9Q3IRP1_9BASI</name>
<dbReference type="OrthoDB" id="6159137at2759"/>
<feature type="domain" description="RRM" evidence="5">
    <location>
        <begin position="110"/>
        <end position="191"/>
    </location>
</feature>
<dbReference type="Pfam" id="PF00076">
    <property type="entry name" value="RRM_1"/>
    <property type="match status" value="2"/>
</dbReference>
<dbReference type="SUPFAM" id="SSF54928">
    <property type="entry name" value="RNA-binding domain, RBD"/>
    <property type="match status" value="2"/>
</dbReference>
<dbReference type="PANTHER" id="PTHR24012">
    <property type="entry name" value="RNA BINDING PROTEIN"/>
    <property type="match status" value="1"/>
</dbReference>
<evidence type="ECO:0000259" key="5">
    <source>
        <dbReference type="PROSITE" id="PS50102"/>
    </source>
</evidence>
<feature type="region of interest" description="Disordered" evidence="4">
    <location>
        <begin position="586"/>
        <end position="640"/>
    </location>
</feature>
<keyword evidence="2 3" id="KW-0694">RNA-binding</keyword>